<feature type="compositionally biased region" description="Polar residues" evidence="1">
    <location>
        <begin position="61"/>
        <end position="74"/>
    </location>
</feature>
<protein>
    <submittedName>
        <fullName evidence="2">Uncharacterized protein</fullName>
    </submittedName>
</protein>
<accession>A0A0F9JX48</accession>
<evidence type="ECO:0000313" key="2">
    <source>
        <dbReference type="EMBL" id="KKM74263.1"/>
    </source>
</evidence>
<dbReference type="AlphaFoldDB" id="A0A0F9JX48"/>
<organism evidence="2">
    <name type="scientific">marine sediment metagenome</name>
    <dbReference type="NCBI Taxonomy" id="412755"/>
    <lineage>
        <taxon>unclassified sequences</taxon>
        <taxon>metagenomes</taxon>
        <taxon>ecological metagenomes</taxon>
    </lineage>
</organism>
<comment type="caution">
    <text evidence="2">The sequence shown here is derived from an EMBL/GenBank/DDBJ whole genome shotgun (WGS) entry which is preliminary data.</text>
</comment>
<name>A0A0F9JX48_9ZZZZ</name>
<reference evidence="2" key="1">
    <citation type="journal article" date="2015" name="Nature">
        <title>Complex archaea that bridge the gap between prokaryotes and eukaryotes.</title>
        <authorList>
            <person name="Spang A."/>
            <person name="Saw J.H."/>
            <person name="Jorgensen S.L."/>
            <person name="Zaremba-Niedzwiedzka K."/>
            <person name="Martijn J."/>
            <person name="Lind A.E."/>
            <person name="van Eijk R."/>
            <person name="Schleper C."/>
            <person name="Guy L."/>
            <person name="Ettema T.J."/>
        </authorList>
    </citation>
    <scope>NUCLEOTIDE SEQUENCE</scope>
</reference>
<evidence type="ECO:0000256" key="1">
    <source>
        <dbReference type="SAM" id="MobiDB-lite"/>
    </source>
</evidence>
<dbReference type="EMBL" id="LAZR01009169">
    <property type="protein sequence ID" value="KKM74263.1"/>
    <property type="molecule type" value="Genomic_DNA"/>
</dbReference>
<sequence>MGWYTVMGYLEDIDQRKLGAIAGLRRYLRGETDPPRTLRVATLKFIEHYGRSPRYLPSPWHSPSTANPLTQQPTVAAPFDDPKLWAQGDATGKSRATVGG</sequence>
<gene>
    <name evidence="2" type="ORF">LCGC14_1402110</name>
</gene>
<proteinExistence type="predicted"/>
<feature type="region of interest" description="Disordered" evidence="1">
    <location>
        <begin position="56"/>
        <end position="100"/>
    </location>
</feature>